<dbReference type="InterPro" id="IPR036907">
    <property type="entry name" value="5'-Nucleotdase_C_sf"/>
</dbReference>
<feature type="domain" description="5'-Nucleotidase C-terminal" evidence="6">
    <location>
        <begin position="310"/>
        <end position="463"/>
    </location>
</feature>
<protein>
    <submittedName>
        <fullName evidence="7">5'-nucleotidase C-terminal domain-containing protein</fullName>
    </submittedName>
    <submittedName>
        <fullName evidence="10">Bifunctional metallophosphatase/5'-nucleotidase</fullName>
    </submittedName>
</protein>
<dbReference type="PANTHER" id="PTHR11575">
    <property type="entry name" value="5'-NUCLEOTIDASE-RELATED"/>
    <property type="match status" value="1"/>
</dbReference>
<dbReference type="EMBL" id="QSCO01000024">
    <property type="protein sequence ID" value="RGY04492.1"/>
    <property type="molecule type" value="Genomic_DNA"/>
</dbReference>
<keyword evidence="3" id="KW-0378">Hydrolase</keyword>
<keyword evidence="4" id="KW-0812">Transmembrane</keyword>
<dbReference type="SUPFAM" id="SSF56300">
    <property type="entry name" value="Metallo-dependent phosphatases"/>
    <property type="match status" value="1"/>
</dbReference>
<gene>
    <name evidence="9" type="ORF">DWW24_01040</name>
    <name evidence="10" type="ORF">DXA53_15485</name>
    <name evidence="7" type="ORF">L0P03_12380</name>
    <name evidence="8" type="ORF">PN645_05065</name>
</gene>
<name>A0A1Y3ZPN0_9BACT</name>
<dbReference type="GO" id="GO:0008768">
    <property type="term" value="F:UDP-sugar diphosphatase activity"/>
    <property type="evidence" value="ECO:0007669"/>
    <property type="project" value="TreeGrafter"/>
</dbReference>
<dbReference type="GO" id="GO:0000166">
    <property type="term" value="F:nucleotide binding"/>
    <property type="evidence" value="ECO:0007669"/>
    <property type="project" value="UniProtKB-KW"/>
</dbReference>
<evidence type="ECO:0000256" key="3">
    <source>
        <dbReference type="RuleBase" id="RU362119"/>
    </source>
</evidence>
<keyword evidence="4" id="KW-0472">Membrane</keyword>
<evidence type="ECO:0000256" key="1">
    <source>
        <dbReference type="ARBA" id="ARBA00006654"/>
    </source>
</evidence>
<evidence type="ECO:0000313" key="7">
    <source>
        <dbReference type="EMBL" id="MCG4960639.1"/>
    </source>
</evidence>
<dbReference type="Pfam" id="PF00149">
    <property type="entry name" value="Metallophos"/>
    <property type="match status" value="1"/>
</dbReference>
<dbReference type="Proteomes" id="UP000283426">
    <property type="component" value="Unassembled WGS sequence"/>
</dbReference>
<dbReference type="GO" id="GO:0030288">
    <property type="term" value="C:outer membrane-bounded periplasmic space"/>
    <property type="evidence" value="ECO:0007669"/>
    <property type="project" value="TreeGrafter"/>
</dbReference>
<dbReference type="OMA" id="QINFPII"/>
<comment type="caution">
    <text evidence="10">The sequence shown here is derived from an EMBL/GenBank/DDBJ whole genome shotgun (WGS) entry which is preliminary data.</text>
</comment>
<dbReference type="GO" id="GO:0046872">
    <property type="term" value="F:metal ion binding"/>
    <property type="evidence" value="ECO:0007669"/>
    <property type="project" value="InterPro"/>
</dbReference>
<dbReference type="GeneID" id="61274465"/>
<organism evidence="10 12">
    <name type="scientific">Odoribacter splanchnicus</name>
    <dbReference type="NCBI Taxonomy" id="28118"/>
    <lineage>
        <taxon>Bacteria</taxon>
        <taxon>Pseudomonadati</taxon>
        <taxon>Bacteroidota</taxon>
        <taxon>Bacteroidia</taxon>
        <taxon>Bacteroidales</taxon>
        <taxon>Odoribacteraceae</taxon>
        <taxon>Odoribacter</taxon>
    </lineage>
</organism>
<dbReference type="RefSeq" id="WP_013611504.1">
    <property type="nucleotide sequence ID" value="NZ_BAABYK010000001.1"/>
</dbReference>
<reference evidence="7" key="2">
    <citation type="submission" date="2022-01" db="EMBL/GenBank/DDBJ databases">
        <title>Collection of gut derived symbiotic bacterial strains cultured from healthy donors.</title>
        <authorList>
            <person name="Lin H."/>
            <person name="Kohout C."/>
            <person name="Waligurski E."/>
            <person name="Pamer E.G."/>
        </authorList>
    </citation>
    <scope>NUCLEOTIDE SEQUENCE</scope>
    <source>
        <strain evidence="7">DFI.1.149</strain>
    </source>
</reference>
<keyword evidence="3" id="KW-0547">Nucleotide-binding</keyword>
<evidence type="ECO:0000313" key="9">
    <source>
        <dbReference type="EMBL" id="RGV30677.1"/>
    </source>
</evidence>
<feature type="transmembrane region" description="Helical" evidence="4">
    <location>
        <begin position="6"/>
        <end position="23"/>
    </location>
</feature>
<dbReference type="EMBL" id="JAKNDN010000023">
    <property type="protein sequence ID" value="MCG4960639.1"/>
    <property type="molecule type" value="Genomic_DNA"/>
</dbReference>
<dbReference type="Gene3D" id="3.60.21.10">
    <property type="match status" value="1"/>
</dbReference>
<dbReference type="InterPro" id="IPR006179">
    <property type="entry name" value="5_nucleotidase/apyrase"/>
</dbReference>
<evidence type="ECO:0000259" key="5">
    <source>
        <dbReference type="Pfam" id="PF00149"/>
    </source>
</evidence>
<evidence type="ECO:0000259" key="6">
    <source>
        <dbReference type="Pfam" id="PF02872"/>
    </source>
</evidence>
<dbReference type="InterPro" id="IPR004843">
    <property type="entry name" value="Calcineurin-like_PHP"/>
</dbReference>
<evidence type="ECO:0000256" key="2">
    <source>
        <dbReference type="ARBA" id="ARBA00022729"/>
    </source>
</evidence>
<dbReference type="Proteomes" id="UP001199750">
    <property type="component" value="Unassembled WGS sequence"/>
</dbReference>
<dbReference type="SUPFAM" id="SSF55816">
    <property type="entry name" value="5'-nucleotidase (syn. UDP-sugar hydrolase), C-terminal domain"/>
    <property type="match status" value="1"/>
</dbReference>
<dbReference type="Pfam" id="PF02872">
    <property type="entry name" value="5_nucleotid_C"/>
    <property type="match status" value="1"/>
</dbReference>
<reference evidence="11 12" key="1">
    <citation type="submission" date="2018-08" db="EMBL/GenBank/DDBJ databases">
        <title>A genome reference for cultivated species of the human gut microbiota.</title>
        <authorList>
            <person name="Zou Y."/>
            <person name="Xue W."/>
            <person name="Luo G."/>
        </authorList>
    </citation>
    <scope>NUCLEOTIDE SEQUENCE [LARGE SCALE GENOMIC DNA]</scope>
    <source>
        <strain evidence="9 11">AF14-6AC</strain>
        <strain evidence="10 12">OF03-11</strain>
    </source>
</reference>
<dbReference type="PANTHER" id="PTHR11575:SF24">
    <property type="entry name" value="5'-NUCLEOTIDASE"/>
    <property type="match status" value="1"/>
</dbReference>
<evidence type="ECO:0000313" key="12">
    <source>
        <dbReference type="Proteomes" id="UP000284434"/>
    </source>
</evidence>
<dbReference type="EMBL" id="QRYW01000001">
    <property type="protein sequence ID" value="RGV30677.1"/>
    <property type="molecule type" value="Genomic_DNA"/>
</dbReference>
<proteinExistence type="inferred from homology"/>
<keyword evidence="2" id="KW-0732">Signal</keyword>
<dbReference type="PRINTS" id="PR01607">
    <property type="entry name" value="APYRASEFAMLY"/>
</dbReference>
<accession>A0A1Y3ZPN0</accession>
<dbReference type="Proteomes" id="UP001212263">
    <property type="component" value="Unassembled WGS sequence"/>
</dbReference>
<dbReference type="InterPro" id="IPR029052">
    <property type="entry name" value="Metallo-depent_PP-like"/>
</dbReference>
<dbReference type="PROSITE" id="PS00786">
    <property type="entry name" value="5_NUCLEOTIDASE_2"/>
    <property type="match status" value="1"/>
</dbReference>
<dbReference type="AlphaFoldDB" id="A0A1Y3ZPN0"/>
<sequence length="504" mass="55649">MRALKIWGMTMVVVIAVLGLYIYQNNREYQIILLNTNDSHGSILPVDSVGGMAERATFIRMVREKNPYVLLVDAGDINTGQAISNRADAKPDILAYNYMGYDAVTVGNHEFDKPLNVLLKQMQWAEFPFVTSNIQRNGTPLGVEYLIKEIGGVKIGIFGLTTKNTENVSIHAGEVTFENEVMAARKVVKLLKKQQVNLIIGLVHLGFTESAPGFITSYRLAQEVDGIDILVDGHSHSFIERPEHIHKTTIVTANQSGRYVGEGIIRMKKGRFVGFYWKPVLIKGFQPDSVLSLQLRPYVEAAEKDLATVVGEATEEFSLFQDGENLARYGETALGDLVADALKWKAGKLNLKVDFALTNSGGIRESLPAGKITKGDVLAVLPFDNVLEVVALSGSEVRRLFDYIASIPLGNGAFAQVSREVRVVYDSGRVRTLTIAGRPIEDDKMYYMATCDYVAAGKDGYEAGLENITGRENTSRSLSDVLIEYIQTKGKIIPRVDGRIKFTD</sequence>
<dbReference type="Gene3D" id="3.90.780.10">
    <property type="entry name" value="5'-Nucleotidase, C-terminal domain"/>
    <property type="match status" value="1"/>
</dbReference>
<dbReference type="GO" id="GO:0008253">
    <property type="term" value="F:5'-nucleotidase activity"/>
    <property type="evidence" value="ECO:0007669"/>
    <property type="project" value="TreeGrafter"/>
</dbReference>
<feature type="domain" description="Calcineurin-like phosphoesterase" evidence="5">
    <location>
        <begin position="36"/>
        <end position="237"/>
    </location>
</feature>
<evidence type="ECO:0000256" key="4">
    <source>
        <dbReference type="SAM" id="Phobius"/>
    </source>
</evidence>
<comment type="similarity">
    <text evidence="1 3">Belongs to the 5'-nucleotidase family.</text>
</comment>
<dbReference type="InterPro" id="IPR008334">
    <property type="entry name" value="5'-Nucleotdase_C"/>
</dbReference>
<keyword evidence="4" id="KW-1133">Transmembrane helix</keyword>
<dbReference type="InterPro" id="IPR006146">
    <property type="entry name" value="5'-Nucleotdase_CS"/>
</dbReference>
<dbReference type="CDD" id="cd00845">
    <property type="entry name" value="MPP_UshA_N_like"/>
    <property type="match status" value="1"/>
</dbReference>
<dbReference type="GO" id="GO:0009166">
    <property type="term" value="P:nucleotide catabolic process"/>
    <property type="evidence" value="ECO:0007669"/>
    <property type="project" value="InterPro"/>
</dbReference>
<reference evidence="8" key="3">
    <citation type="submission" date="2023-01" db="EMBL/GenBank/DDBJ databases">
        <title>Human gut microbiome strain richness.</title>
        <authorList>
            <person name="Chen-Liaw A."/>
        </authorList>
    </citation>
    <scope>NUCLEOTIDE SEQUENCE</scope>
    <source>
        <strain evidence="8">RTP21484st1_B7_RTP21484_190118</strain>
    </source>
</reference>
<evidence type="ECO:0000313" key="11">
    <source>
        <dbReference type="Proteomes" id="UP000283426"/>
    </source>
</evidence>
<dbReference type="EMBL" id="JAQMRD010000005">
    <property type="protein sequence ID" value="MDB9222377.1"/>
    <property type="molecule type" value="Genomic_DNA"/>
</dbReference>
<evidence type="ECO:0000313" key="10">
    <source>
        <dbReference type="EMBL" id="RGY04492.1"/>
    </source>
</evidence>
<evidence type="ECO:0000313" key="8">
    <source>
        <dbReference type="EMBL" id="MDB9222377.1"/>
    </source>
</evidence>
<dbReference type="Proteomes" id="UP000284434">
    <property type="component" value="Unassembled WGS sequence"/>
</dbReference>